<dbReference type="InterPro" id="IPR035927">
    <property type="entry name" value="DUSP-like_sf"/>
</dbReference>
<feature type="compositionally biased region" description="Basic and acidic residues" evidence="8">
    <location>
        <begin position="182"/>
        <end position="192"/>
    </location>
</feature>
<dbReference type="PROSITE" id="PS00973">
    <property type="entry name" value="USP_2"/>
    <property type="match status" value="1"/>
</dbReference>
<dbReference type="Pfam" id="PF06337">
    <property type="entry name" value="DUSP"/>
    <property type="match status" value="1"/>
</dbReference>
<dbReference type="InterPro" id="IPR018200">
    <property type="entry name" value="USP_CS"/>
</dbReference>
<feature type="compositionally biased region" description="Basic and acidic residues" evidence="8">
    <location>
        <begin position="1073"/>
        <end position="1086"/>
    </location>
</feature>
<feature type="compositionally biased region" description="Acidic residues" evidence="8">
    <location>
        <begin position="947"/>
        <end position="964"/>
    </location>
</feature>
<comment type="similarity">
    <text evidence="2">Belongs to the peptidase C19 family.</text>
</comment>
<keyword evidence="12" id="KW-1185">Reference proteome</keyword>
<comment type="caution">
    <text evidence="11">The sequence shown here is derived from an EMBL/GenBank/DDBJ whole genome shotgun (WGS) entry which is preliminary data.</text>
</comment>
<feature type="region of interest" description="Disordered" evidence="8">
    <location>
        <begin position="1051"/>
        <end position="1096"/>
    </location>
</feature>
<evidence type="ECO:0000259" key="9">
    <source>
        <dbReference type="PROSITE" id="PS50235"/>
    </source>
</evidence>
<dbReference type="GO" id="GO:0004843">
    <property type="term" value="F:cysteine-type deubiquitinase activity"/>
    <property type="evidence" value="ECO:0007669"/>
    <property type="project" value="UniProtKB-EC"/>
</dbReference>
<feature type="region of interest" description="Disordered" evidence="8">
    <location>
        <begin position="932"/>
        <end position="1012"/>
    </location>
</feature>
<evidence type="ECO:0000256" key="2">
    <source>
        <dbReference type="ARBA" id="ARBA00009085"/>
    </source>
</evidence>
<organism evidence="11 12">
    <name type="scientific">Penicillium frequentans</name>
    <dbReference type="NCBI Taxonomy" id="3151616"/>
    <lineage>
        <taxon>Eukaryota</taxon>
        <taxon>Fungi</taxon>
        <taxon>Dikarya</taxon>
        <taxon>Ascomycota</taxon>
        <taxon>Pezizomycotina</taxon>
        <taxon>Eurotiomycetes</taxon>
        <taxon>Eurotiomycetidae</taxon>
        <taxon>Eurotiales</taxon>
        <taxon>Aspergillaceae</taxon>
        <taxon>Penicillium</taxon>
    </lineage>
</organism>
<dbReference type="Proteomes" id="UP001220324">
    <property type="component" value="Unassembled WGS sequence"/>
</dbReference>
<feature type="compositionally biased region" description="Acidic residues" evidence="8">
    <location>
        <begin position="1341"/>
        <end position="1360"/>
    </location>
</feature>
<evidence type="ECO:0000259" key="10">
    <source>
        <dbReference type="PROSITE" id="PS51283"/>
    </source>
</evidence>
<dbReference type="PANTHER" id="PTHR21646">
    <property type="entry name" value="UBIQUITIN CARBOXYL-TERMINAL HYDROLASE"/>
    <property type="match status" value="1"/>
</dbReference>
<dbReference type="InterPro" id="IPR028889">
    <property type="entry name" value="USP"/>
</dbReference>
<keyword evidence="7" id="KW-0788">Thiol protease</keyword>
<feature type="compositionally biased region" description="Low complexity" evidence="8">
    <location>
        <begin position="154"/>
        <end position="181"/>
    </location>
</feature>
<feature type="region of interest" description="Disordered" evidence="8">
    <location>
        <begin position="1341"/>
        <end position="1447"/>
    </location>
</feature>
<dbReference type="PROSITE" id="PS51283">
    <property type="entry name" value="DUSP"/>
    <property type="match status" value="1"/>
</dbReference>
<dbReference type="Gene3D" id="3.90.70.10">
    <property type="entry name" value="Cysteine proteinases"/>
    <property type="match status" value="2"/>
</dbReference>
<feature type="compositionally biased region" description="Polar residues" evidence="8">
    <location>
        <begin position="1119"/>
        <end position="1131"/>
    </location>
</feature>
<dbReference type="PANTHER" id="PTHR21646:SF24">
    <property type="entry name" value="UBIQUITIN CARBOXYL-TERMINAL HYDROLASE"/>
    <property type="match status" value="1"/>
</dbReference>
<gene>
    <name evidence="11" type="ORF">N7494_009592</name>
</gene>
<dbReference type="InterPro" id="IPR006615">
    <property type="entry name" value="Pept_C19_DUSP"/>
</dbReference>
<dbReference type="InterPro" id="IPR050185">
    <property type="entry name" value="Ub_carboxyl-term_hydrolase"/>
</dbReference>
<dbReference type="Pfam" id="PF00443">
    <property type="entry name" value="UCH"/>
    <property type="match status" value="1"/>
</dbReference>
<feature type="domain" description="USP" evidence="9">
    <location>
        <begin position="587"/>
        <end position="1313"/>
    </location>
</feature>
<feature type="compositionally biased region" description="Basic and acidic residues" evidence="8">
    <location>
        <begin position="199"/>
        <end position="212"/>
    </location>
</feature>
<name>A0AAD6CQN4_9EURO</name>
<feature type="compositionally biased region" description="Polar residues" evidence="8">
    <location>
        <begin position="932"/>
        <end position="944"/>
    </location>
</feature>
<accession>A0AAD6CQN4</accession>
<proteinExistence type="inferred from homology"/>
<dbReference type="SUPFAM" id="SSF143791">
    <property type="entry name" value="DUSP-like"/>
    <property type="match status" value="1"/>
</dbReference>
<feature type="compositionally biased region" description="Polar residues" evidence="8">
    <location>
        <begin position="1362"/>
        <end position="1375"/>
    </location>
</feature>
<evidence type="ECO:0000256" key="8">
    <source>
        <dbReference type="SAM" id="MobiDB-lite"/>
    </source>
</evidence>
<dbReference type="InterPro" id="IPR001394">
    <property type="entry name" value="Peptidase_C19_UCH"/>
</dbReference>
<dbReference type="Gene3D" id="3.30.2230.10">
    <property type="entry name" value="DUSP-like"/>
    <property type="match status" value="1"/>
</dbReference>
<dbReference type="EMBL" id="JAQIZZ010000007">
    <property type="protein sequence ID" value="KAJ5533040.1"/>
    <property type="molecule type" value="Genomic_DNA"/>
</dbReference>
<keyword evidence="5" id="KW-0833">Ubl conjugation pathway</keyword>
<evidence type="ECO:0000256" key="4">
    <source>
        <dbReference type="ARBA" id="ARBA00022670"/>
    </source>
</evidence>
<evidence type="ECO:0000256" key="5">
    <source>
        <dbReference type="ARBA" id="ARBA00022786"/>
    </source>
</evidence>
<dbReference type="InterPro" id="IPR038765">
    <property type="entry name" value="Papain-like_cys_pep_sf"/>
</dbReference>
<reference evidence="11 12" key="1">
    <citation type="journal article" date="2023" name="IMA Fungus">
        <title>Comparative genomic study of the Penicillium genus elucidates a diverse pangenome and 15 lateral gene transfer events.</title>
        <authorList>
            <person name="Petersen C."/>
            <person name="Sorensen T."/>
            <person name="Nielsen M.R."/>
            <person name="Sondergaard T.E."/>
            <person name="Sorensen J.L."/>
            <person name="Fitzpatrick D.A."/>
            <person name="Frisvad J.C."/>
            <person name="Nielsen K.L."/>
        </authorList>
    </citation>
    <scope>NUCLEOTIDE SEQUENCE [LARGE SCALE GENOMIC DNA]</scope>
    <source>
        <strain evidence="11 12">IBT 35679</strain>
    </source>
</reference>
<sequence>MPIAMAYSSERLQQAKDLFPPKSKSDAPSAELIRQAQGPRYNLRPLLRFFVPTLVRKEEGSGVRTLVYIVSPAFPSLFPFVHCLELPQPAQLSATTSSTKRRKVSPEPLSNPGEARRHGRSQPSTSNLPQSSRSNSRSQSSSLSPRRYVPAHLQQTRSPRSQSGGRSPTPATATADLTLSSDHSDMQSEPRDAIIANGDGREPSPGEKRPASEIEDSDLEGGVSTVGKGASNPIDDQVAQVSELIAKPLKDGQKGFVISYSWLQKVFARSSTHADKASKEALDSELGPLDNTDIVLDIGPKDDLRDEEGEVYVPMRPGLQFGEDYEIAPQEAWDLIMKWYGIADGSPVITRFAHETNPDGPSNIIYELNPPILTVFKVSNPAAGMTPRVLKEKNLPPAKVLTGRQTKFMKWLKQAKELAGIDIATKVRVWKIAGGIPSANASTANTPAPSRTASPAPPAGLITATHKNLVVDLNTFLSLPDSKRELVEIKDQTNNPNYNGRTMTVTVAGLGTTDTVVLEEGVGKDEWVSEVSAKTLKRLGIPTEQPKREVASPAVLSIKSPAPSGRSTPVQDLPHGKKPKGHQLGRTGLTNLGNTCYLNAATQCMRAVEELSIYFLKSGHLPDLNVTNPLGYHGDLARAYAHLITQMYREPASSNFSPTRFRNQVGRNNPMMAGWEQHDSQEFLMFALDGLSEDLNRVLKKPYIEKPDSTDEMVHNRKALEKFAKESWDNYKARNDSVITDLFAGMYKSTLVCPECDKVSIMFDPFSSFTLPIPDQRNIICRDVIFLPINSAPVRFTVEVDNTGTVKNFNDAVAKRTGIPAERLIGAELNNGGFWQVFNKELLSYHELRLKADDAVTFMELDTPVSEDRVLVPVFHRKNQPIKGNKNRLRHEQFACPTILSFSREEARDLATIYRKIMRHVSTMTTRDILNEQSPTGQQSQPAQDEQGAEDSDTVVMNEDDAESVDSKIKTSSVEGDDSIVDVSMQDASPASSASTENTEFTDDTPVHSQASSLSERLLGLFDVKYMTTDEPIPRGRSMDSYKDYPLITSRVTSEPSEQNSESSFNGFDDDNSDNRSMSEKSEKSENSATGLQDEPLIRSGEAIILDWTDSARHALFGGSNNKRNSKQGKPTFNEPEFIHDPQIAQRRAKREAKRQEGIQLEECLNEFSKEEVLSQNDAWYCPRCKEHRQASKKFELWYAPDILVIHLKRFMQLGSANRTSRSKLSTLVHFPIENLDLSKHVTGPTDGKTFEYDLFGVDCHSGTMSGGHYFAYAKNWVTGDWCSFNDTSATVISNPEDTVVCPAAYLLFYRRKSAGPLGSPELQNIVNAYRNGTAKPAVEVEMEEPQEQESEPESAEEAETNPMSSVFSQPSWSFNRPDDSADNDQDLFGEDNDSNVAVEDGDSEPEDRLQELDNEGSTFEDVPTLLGDGSDDELPVVELRVGEDEK</sequence>
<evidence type="ECO:0000256" key="6">
    <source>
        <dbReference type="ARBA" id="ARBA00022801"/>
    </source>
</evidence>
<keyword evidence="4" id="KW-0645">Protease</keyword>
<keyword evidence="6" id="KW-0378">Hydrolase</keyword>
<feature type="region of interest" description="Disordered" evidence="8">
    <location>
        <begin position="92"/>
        <end position="234"/>
    </location>
</feature>
<feature type="region of interest" description="Disordered" evidence="8">
    <location>
        <begin position="1117"/>
        <end position="1136"/>
    </location>
</feature>
<feature type="compositionally biased region" description="Acidic residues" evidence="8">
    <location>
        <begin position="1381"/>
        <end position="1406"/>
    </location>
</feature>
<dbReference type="EC" id="3.4.19.12" evidence="3"/>
<protein>
    <recommendedName>
        <fullName evidence="3">ubiquitinyl hydrolase 1</fullName>
        <ecNumber evidence="3">3.4.19.12</ecNumber>
    </recommendedName>
</protein>
<feature type="domain" description="DUSP" evidence="10">
    <location>
        <begin position="232"/>
        <end position="354"/>
    </location>
</feature>
<evidence type="ECO:0000256" key="1">
    <source>
        <dbReference type="ARBA" id="ARBA00000707"/>
    </source>
</evidence>
<comment type="catalytic activity">
    <reaction evidence="1">
        <text>Thiol-dependent hydrolysis of ester, thioester, amide, peptide and isopeptide bonds formed by the C-terminal Gly of ubiquitin (a 76-residue protein attached to proteins as an intracellular targeting signal).</text>
        <dbReference type="EC" id="3.4.19.12"/>
    </reaction>
</comment>
<feature type="compositionally biased region" description="Low complexity" evidence="8">
    <location>
        <begin position="126"/>
        <end position="147"/>
    </location>
</feature>
<evidence type="ECO:0000256" key="7">
    <source>
        <dbReference type="ARBA" id="ARBA00022807"/>
    </source>
</evidence>
<dbReference type="SUPFAM" id="SSF54001">
    <property type="entry name" value="Cysteine proteinases"/>
    <property type="match status" value="1"/>
</dbReference>
<dbReference type="GO" id="GO:0016579">
    <property type="term" value="P:protein deubiquitination"/>
    <property type="evidence" value="ECO:0007669"/>
    <property type="project" value="InterPro"/>
</dbReference>
<dbReference type="GO" id="GO:0006508">
    <property type="term" value="P:proteolysis"/>
    <property type="evidence" value="ECO:0007669"/>
    <property type="project" value="UniProtKB-KW"/>
</dbReference>
<feature type="region of interest" description="Disordered" evidence="8">
    <location>
        <begin position="544"/>
        <end position="586"/>
    </location>
</feature>
<evidence type="ECO:0000313" key="11">
    <source>
        <dbReference type="EMBL" id="KAJ5533040.1"/>
    </source>
</evidence>
<dbReference type="SMART" id="SM00695">
    <property type="entry name" value="DUSP"/>
    <property type="match status" value="1"/>
</dbReference>
<evidence type="ECO:0000256" key="3">
    <source>
        <dbReference type="ARBA" id="ARBA00012759"/>
    </source>
</evidence>
<feature type="compositionally biased region" description="Polar residues" evidence="8">
    <location>
        <begin position="986"/>
        <end position="999"/>
    </location>
</feature>
<evidence type="ECO:0000313" key="12">
    <source>
        <dbReference type="Proteomes" id="UP001220324"/>
    </source>
</evidence>
<dbReference type="PROSITE" id="PS50235">
    <property type="entry name" value="USP_3"/>
    <property type="match status" value="1"/>
</dbReference>
<dbReference type="CDD" id="cd02674">
    <property type="entry name" value="Peptidase_C19R"/>
    <property type="match status" value="1"/>
</dbReference>